<keyword evidence="3" id="KW-1185">Reference proteome</keyword>
<feature type="transmembrane region" description="Helical" evidence="1">
    <location>
        <begin position="72"/>
        <end position="90"/>
    </location>
</feature>
<organism evidence="2 3">
    <name type="scientific">Colocasia esculenta</name>
    <name type="common">Wild taro</name>
    <name type="synonym">Arum esculentum</name>
    <dbReference type="NCBI Taxonomy" id="4460"/>
    <lineage>
        <taxon>Eukaryota</taxon>
        <taxon>Viridiplantae</taxon>
        <taxon>Streptophyta</taxon>
        <taxon>Embryophyta</taxon>
        <taxon>Tracheophyta</taxon>
        <taxon>Spermatophyta</taxon>
        <taxon>Magnoliopsida</taxon>
        <taxon>Liliopsida</taxon>
        <taxon>Araceae</taxon>
        <taxon>Aroideae</taxon>
        <taxon>Colocasieae</taxon>
        <taxon>Colocasia</taxon>
    </lineage>
</organism>
<sequence length="330" mass="36441">SAGARGKAVVCVVAADRAGNGELECGVRGAFLGFRRDSRFFGGLIEFLRAILCVLAGFTVKILASTSVDAEFFTGRLTASLLSVVVWRLFRNASLVGYPRFFVSQARVFVVLGVLSRYNVSRFDPFEVCPSVGTVWYLVVVGVDVEVVWCDLPFVVFYLSWILTGLGYGFVLVFSTLDINSGLASRAILCVLAGSVVKILASTSVDAEFFTGRLTASVVVWRLFRNASLVGYPRFFVSQARVFVVLRVLSRYNVSRFDPFEVCPSVGTIWYLVVVGVEVEVVWCDLPFVVFYPSWGIMDQFLVYIPITLVLKVAREVTNLGRGMLVWSVA</sequence>
<proteinExistence type="predicted"/>
<reference evidence="2" key="1">
    <citation type="submission" date="2017-07" db="EMBL/GenBank/DDBJ databases">
        <title>Taro Niue Genome Assembly and Annotation.</title>
        <authorList>
            <person name="Atibalentja N."/>
            <person name="Keating K."/>
            <person name="Fields C.J."/>
        </authorList>
    </citation>
    <scope>NUCLEOTIDE SEQUENCE</scope>
    <source>
        <strain evidence="2">Niue_2</strain>
        <tissue evidence="2">Leaf</tissue>
    </source>
</reference>
<feature type="transmembrane region" description="Helical" evidence="1">
    <location>
        <begin position="183"/>
        <end position="201"/>
    </location>
</feature>
<feature type="transmembrane region" description="Helical" evidence="1">
    <location>
        <begin position="128"/>
        <end position="149"/>
    </location>
</feature>
<comment type="caution">
    <text evidence="2">The sequence shown here is derived from an EMBL/GenBank/DDBJ whole genome shotgun (WGS) entry which is preliminary data.</text>
</comment>
<name>A0A843VV90_COLES</name>
<keyword evidence="1" id="KW-1133">Transmembrane helix</keyword>
<evidence type="ECO:0000313" key="3">
    <source>
        <dbReference type="Proteomes" id="UP000652761"/>
    </source>
</evidence>
<dbReference type="Proteomes" id="UP000652761">
    <property type="component" value="Unassembled WGS sequence"/>
</dbReference>
<keyword evidence="1" id="KW-0812">Transmembrane</keyword>
<accession>A0A843VV90</accession>
<evidence type="ECO:0000313" key="2">
    <source>
        <dbReference type="EMBL" id="MQL99835.1"/>
    </source>
</evidence>
<dbReference type="AlphaFoldDB" id="A0A843VV90"/>
<feature type="transmembrane region" description="Helical" evidence="1">
    <location>
        <begin position="155"/>
        <end position="176"/>
    </location>
</feature>
<protein>
    <submittedName>
        <fullName evidence="2">Uncharacterized protein</fullName>
    </submittedName>
</protein>
<feature type="transmembrane region" description="Helical" evidence="1">
    <location>
        <begin position="40"/>
        <end position="60"/>
    </location>
</feature>
<keyword evidence="1" id="KW-0472">Membrane</keyword>
<feature type="non-terminal residue" evidence="2">
    <location>
        <position position="1"/>
    </location>
</feature>
<gene>
    <name evidence="2" type="ORF">Taro_032564</name>
</gene>
<dbReference type="EMBL" id="NMUH01002417">
    <property type="protein sequence ID" value="MQL99835.1"/>
    <property type="molecule type" value="Genomic_DNA"/>
</dbReference>
<evidence type="ECO:0000256" key="1">
    <source>
        <dbReference type="SAM" id="Phobius"/>
    </source>
</evidence>